<feature type="transmembrane region" description="Helical" evidence="10">
    <location>
        <begin position="768"/>
        <end position="789"/>
    </location>
</feature>
<evidence type="ECO:0000256" key="7">
    <source>
        <dbReference type="ARBA" id="ARBA00022989"/>
    </source>
</evidence>
<comment type="caution">
    <text evidence="13">The sequence shown here is derived from an EMBL/GenBank/DDBJ whole genome shotgun (WGS) entry which is preliminary data.</text>
</comment>
<dbReference type="Proteomes" id="UP000283895">
    <property type="component" value="Unassembled WGS sequence"/>
</dbReference>
<dbReference type="PROSITE" id="PS50929">
    <property type="entry name" value="ABC_TM1F"/>
    <property type="match status" value="2"/>
</dbReference>
<evidence type="ECO:0000256" key="4">
    <source>
        <dbReference type="ARBA" id="ARBA00022692"/>
    </source>
</evidence>
<evidence type="ECO:0000256" key="5">
    <source>
        <dbReference type="ARBA" id="ARBA00022741"/>
    </source>
</evidence>
<feature type="compositionally biased region" description="Basic and acidic residues" evidence="9">
    <location>
        <begin position="479"/>
        <end position="489"/>
    </location>
</feature>
<dbReference type="CDD" id="cd18580">
    <property type="entry name" value="ABC_6TM_ABCC_D2"/>
    <property type="match status" value="1"/>
</dbReference>
<dbReference type="InterPro" id="IPR011527">
    <property type="entry name" value="ABC1_TM_dom"/>
</dbReference>
<keyword evidence="5" id="KW-0547">Nucleotide-binding</keyword>
<feature type="transmembrane region" description="Helical" evidence="10">
    <location>
        <begin position="588"/>
        <end position="611"/>
    </location>
</feature>
<dbReference type="InterPro" id="IPR027417">
    <property type="entry name" value="P-loop_NTPase"/>
</dbReference>
<dbReference type="Pfam" id="PF00664">
    <property type="entry name" value="ABC_membrane"/>
    <property type="match status" value="2"/>
</dbReference>
<reference evidence="13 14" key="1">
    <citation type="submission" date="2015-09" db="EMBL/GenBank/DDBJ databases">
        <title>Host preference determinants of Valsa canker pathogens revealed by comparative genomics.</title>
        <authorList>
            <person name="Yin Z."/>
            <person name="Huang L."/>
        </authorList>
    </citation>
    <scope>NUCLEOTIDE SEQUENCE [LARGE SCALE GENOMIC DNA]</scope>
    <source>
        <strain evidence="13 14">03-1</strain>
    </source>
</reference>
<proteinExistence type="predicted"/>
<dbReference type="GO" id="GO:0016887">
    <property type="term" value="F:ATP hydrolysis activity"/>
    <property type="evidence" value="ECO:0007669"/>
    <property type="project" value="InterPro"/>
</dbReference>
<dbReference type="PANTHER" id="PTHR24223:SF399">
    <property type="entry name" value="ABC TRANSPORTER ATNG"/>
    <property type="match status" value="1"/>
</dbReference>
<feature type="transmembrane region" description="Helical" evidence="10">
    <location>
        <begin position="535"/>
        <end position="568"/>
    </location>
</feature>
<dbReference type="GO" id="GO:0005886">
    <property type="term" value="C:plasma membrane"/>
    <property type="evidence" value="ECO:0007669"/>
    <property type="project" value="UniProtKB-SubCell"/>
</dbReference>
<feature type="domain" description="ABC transporter" evidence="11">
    <location>
        <begin position="863"/>
        <end position="1095"/>
    </location>
</feature>
<dbReference type="InterPro" id="IPR036640">
    <property type="entry name" value="ABC1_TM_sf"/>
</dbReference>
<evidence type="ECO:0000256" key="10">
    <source>
        <dbReference type="SAM" id="Phobius"/>
    </source>
</evidence>
<keyword evidence="14" id="KW-1185">Reference proteome</keyword>
<keyword evidence="6" id="KW-0067">ATP-binding</keyword>
<dbReference type="GO" id="GO:0005524">
    <property type="term" value="F:ATP binding"/>
    <property type="evidence" value="ECO:0007669"/>
    <property type="project" value="UniProtKB-KW"/>
</dbReference>
<feature type="domain" description="ABC transmembrane type-1" evidence="12">
    <location>
        <begin position="1"/>
        <end position="208"/>
    </location>
</feature>
<dbReference type="CDD" id="cd03244">
    <property type="entry name" value="ABCC_MRP_domain2"/>
    <property type="match status" value="1"/>
</dbReference>
<dbReference type="PANTHER" id="PTHR24223">
    <property type="entry name" value="ATP-BINDING CASSETTE SUB-FAMILY C"/>
    <property type="match status" value="1"/>
</dbReference>
<evidence type="ECO:0000256" key="6">
    <source>
        <dbReference type="ARBA" id="ARBA00022840"/>
    </source>
</evidence>
<dbReference type="PROSITE" id="PS50893">
    <property type="entry name" value="ABC_TRANSPORTER_2"/>
    <property type="match status" value="2"/>
</dbReference>
<dbReference type="InterPro" id="IPR017871">
    <property type="entry name" value="ABC_transporter-like_CS"/>
</dbReference>
<dbReference type="AlphaFoldDB" id="A0A423X1V1"/>
<feature type="domain" description="ABC transmembrane type-1" evidence="12">
    <location>
        <begin position="544"/>
        <end position="826"/>
    </location>
</feature>
<dbReference type="Gene3D" id="3.40.50.300">
    <property type="entry name" value="P-loop containing nucleotide triphosphate hydrolases"/>
    <property type="match status" value="2"/>
</dbReference>
<keyword evidence="3" id="KW-1003">Cell membrane</keyword>
<feature type="transmembrane region" description="Helical" evidence="10">
    <location>
        <begin position="59"/>
        <end position="79"/>
    </location>
</feature>
<feature type="transmembrane region" description="Helical" evidence="10">
    <location>
        <begin position="684"/>
        <end position="704"/>
    </location>
</feature>
<dbReference type="OrthoDB" id="6500128at2759"/>
<keyword evidence="7 10" id="KW-1133">Transmembrane helix</keyword>
<evidence type="ECO:0000259" key="12">
    <source>
        <dbReference type="PROSITE" id="PS50929"/>
    </source>
</evidence>
<feature type="region of interest" description="Disordered" evidence="9">
    <location>
        <begin position="479"/>
        <end position="505"/>
    </location>
</feature>
<dbReference type="Pfam" id="PF00005">
    <property type="entry name" value="ABC_tran"/>
    <property type="match status" value="2"/>
</dbReference>
<dbReference type="InterPro" id="IPR050173">
    <property type="entry name" value="ABC_transporter_C-like"/>
</dbReference>
<dbReference type="InterPro" id="IPR003593">
    <property type="entry name" value="AAA+_ATPase"/>
</dbReference>
<evidence type="ECO:0000313" key="14">
    <source>
        <dbReference type="Proteomes" id="UP000283895"/>
    </source>
</evidence>
<dbReference type="SMART" id="SM00382">
    <property type="entry name" value="AAA"/>
    <property type="match status" value="2"/>
</dbReference>
<name>A0A423X1V1_9PEZI</name>
<dbReference type="STRING" id="356882.A0A423X1V1"/>
<evidence type="ECO:0000256" key="8">
    <source>
        <dbReference type="ARBA" id="ARBA00023136"/>
    </source>
</evidence>
<dbReference type="FunFam" id="3.40.50.300:FF:000838">
    <property type="entry name" value="ABC multidrug transporter (Eurofung)"/>
    <property type="match status" value="1"/>
</dbReference>
<accession>A0A423X1V1</accession>
<keyword evidence="2" id="KW-0813">Transport</keyword>
<dbReference type="SUPFAM" id="SSF90123">
    <property type="entry name" value="ABC transporter transmembrane region"/>
    <property type="match status" value="2"/>
</dbReference>
<evidence type="ECO:0000313" key="13">
    <source>
        <dbReference type="EMBL" id="ROW09728.1"/>
    </source>
</evidence>
<dbReference type="Gene3D" id="1.20.1560.10">
    <property type="entry name" value="ABC transporter type 1, transmembrane domain"/>
    <property type="match status" value="2"/>
</dbReference>
<organism evidence="13 14">
    <name type="scientific">Cytospora schulzeri</name>
    <dbReference type="NCBI Taxonomy" id="448051"/>
    <lineage>
        <taxon>Eukaryota</taxon>
        <taxon>Fungi</taxon>
        <taxon>Dikarya</taxon>
        <taxon>Ascomycota</taxon>
        <taxon>Pezizomycotina</taxon>
        <taxon>Sordariomycetes</taxon>
        <taxon>Sordariomycetidae</taxon>
        <taxon>Diaporthales</taxon>
        <taxon>Cytosporaceae</taxon>
        <taxon>Cytospora</taxon>
    </lineage>
</organism>
<evidence type="ECO:0000256" key="1">
    <source>
        <dbReference type="ARBA" id="ARBA00004651"/>
    </source>
</evidence>
<feature type="region of interest" description="Disordered" evidence="9">
    <location>
        <begin position="230"/>
        <end position="258"/>
    </location>
</feature>
<keyword evidence="8 10" id="KW-0472">Membrane</keyword>
<evidence type="ECO:0000256" key="9">
    <source>
        <dbReference type="SAM" id="MobiDB-lite"/>
    </source>
</evidence>
<dbReference type="PROSITE" id="PS00211">
    <property type="entry name" value="ABC_TRANSPORTER_1"/>
    <property type="match status" value="2"/>
</dbReference>
<evidence type="ECO:0000256" key="3">
    <source>
        <dbReference type="ARBA" id="ARBA00022475"/>
    </source>
</evidence>
<dbReference type="InterPro" id="IPR044726">
    <property type="entry name" value="ABCC_6TM_D2"/>
</dbReference>
<gene>
    <name evidence="13" type="ORF">VMCG_02439</name>
</gene>
<keyword evidence="4 10" id="KW-0812">Transmembrane</keyword>
<evidence type="ECO:0000256" key="2">
    <source>
        <dbReference type="ARBA" id="ARBA00022448"/>
    </source>
</evidence>
<sequence length="1103" mass="122804">MIYSKLLQTKANVVDQSAALTLMTTDVEKIVETFWRLILDPWSCILQLGICVYLLYRQMGAVCCVPIIIMFLCFGLVAVTGRRVPEYQNIWFKAVETRVNLTSHTLSSLQSVKLLGISKKMETTIQWKREQEISMSQNFRFTNCLALTSSLSPLVLSPLVTFTAYSVARLVSHEGPFSVNKAVTSLSILSLMNTPARRLLFAIPFGLQAVGSFNRIEKFLQLDGKPEVLVPSTQDPEKAPEACAEQDQDPKGPSQVSQHVPVIHVKRAEFGWETGIPPIVSIEDLAFAKGSFTVITGPIGCGKSTLLKGLLSETPFIRGIIQVSTEHVAYCSQTPWILEGTVRENVVGESDFDALWYNKVISSCELDFDLSRMPDGDSSMVGSRGLSISGGQRQRISIARALYAKKEVAIFDDVTNALDARTLRSVSEKVFGKDGLLRSRGTTVILATHSVQLLQAAEKVILMSKKGEILDRGSYTEVSNRHPIGEHQDPLTASSESDPQTGEKYNLGDFRSRLETQLDTRMTDLRRQRGDWRSYILYIGSLGWFNFSLFIFGAVTYALFTAFFQVWVTWWAEDTAGRHGLGYWLGLYAAWGVLIMLALLCTPMWFIYYMVPKSSNMLHSELLAAAMRAPMSFISKIDTGSLVNRFSQDIRLCDWQLPVTLVMTMFEFLGVLASVGIAVSAVKYVAIGIPVLGAVLYFLQRFYLRTSRQLRLLEIETKGPLVSSFIDTIQGLTTIRTFGWSQDFKRKTLALLDTSQKPMYLLFCVQRWLLLVLSLIAVALEVLLMGVAIPLRTSVSAGFVGLAIVQVTTLSELMNDLIVQWTEMEACLGAVTRISRFTKDSPWERSLEEVTSLLEEWPSEGAVTIGNVSTSYEPQGNLVLEDISLSIKPGEHVGICGRTGSGKSSLISAMLRLLDCNQGQISIGGVDISTLDPEFVRSRLNLITQEPFLFQGTVRENVNPWRDTVPDETMIDVLSRVDLWDKIRSLGGLDAPLDETLLSHGQRQVFCLARAILRRSTILILDEPTSHIDPATDAIIQRIIREDFRDRTVIMIAHRLQSLVEFDRVFVLDSGRLVEAGAPRDLLADEGSAFKALYSVSRGVSQD</sequence>
<evidence type="ECO:0008006" key="15">
    <source>
        <dbReference type="Google" id="ProtNLM"/>
    </source>
</evidence>
<protein>
    <recommendedName>
        <fullName evidence="15">ABC transporter domain-containing protein</fullName>
    </recommendedName>
</protein>
<dbReference type="InterPro" id="IPR003439">
    <property type="entry name" value="ABC_transporter-like_ATP-bd"/>
</dbReference>
<dbReference type="GO" id="GO:0140359">
    <property type="term" value="F:ABC-type transporter activity"/>
    <property type="evidence" value="ECO:0007669"/>
    <property type="project" value="InterPro"/>
</dbReference>
<dbReference type="FunFam" id="1.20.1560.10:FF:000066">
    <property type="entry name" value="ABC multidrug transporter (Eurofung)"/>
    <property type="match status" value="1"/>
</dbReference>
<dbReference type="SUPFAM" id="SSF52540">
    <property type="entry name" value="P-loop containing nucleoside triphosphate hydrolases"/>
    <property type="match status" value="2"/>
</dbReference>
<feature type="domain" description="ABC transporter" evidence="11">
    <location>
        <begin position="260"/>
        <end position="491"/>
    </location>
</feature>
<feature type="compositionally biased region" description="Polar residues" evidence="9">
    <location>
        <begin position="491"/>
        <end position="500"/>
    </location>
</feature>
<comment type="subcellular location">
    <subcellularLocation>
        <location evidence="1">Cell membrane</location>
        <topology evidence="1">Multi-pass membrane protein</topology>
    </subcellularLocation>
</comment>
<dbReference type="EMBL" id="LKEA01000004">
    <property type="protein sequence ID" value="ROW09728.1"/>
    <property type="molecule type" value="Genomic_DNA"/>
</dbReference>
<evidence type="ECO:0000259" key="11">
    <source>
        <dbReference type="PROSITE" id="PS50893"/>
    </source>
</evidence>